<sequence length="53" mass="5798">MNYLSGKAEHLRYDTALERDWPIATGIIGGACRHLVKDRLDITGARWGLSGAA</sequence>
<dbReference type="PROSITE" id="PS51257">
    <property type="entry name" value="PROKAR_LIPOPROTEIN"/>
    <property type="match status" value="1"/>
</dbReference>
<keyword evidence="2" id="KW-1185">Reference proteome</keyword>
<organism evidence="1 2">
    <name type="scientific">Streptomyces yanii</name>
    <dbReference type="NCBI Taxonomy" id="78510"/>
    <lineage>
        <taxon>Bacteria</taxon>
        <taxon>Bacillati</taxon>
        <taxon>Actinomycetota</taxon>
        <taxon>Actinomycetes</taxon>
        <taxon>Kitasatosporales</taxon>
        <taxon>Streptomycetaceae</taxon>
        <taxon>Streptomyces</taxon>
    </lineage>
</organism>
<accession>A0ABV5R8X7</accession>
<gene>
    <name evidence="1" type="ORF">ACFFTL_18820</name>
</gene>
<reference evidence="1 2" key="1">
    <citation type="submission" date="2024-09" db="EMBL/GenBank/DDBJ databases">
        <authorList>
            <person name="Sun Q."/>
            <person name="Mori K."/>
        </authorList>
    </citation>
    <scope>NUCLEOTIDE SEQUENCE [LARGE SCALE GENOMIC DNA]</scope>
    <source>
        <strain evidence="1 2">JCM 3331</strain>
    </source>
</reference>
<evidence type="ECO:0000313" key="1">
    <source>
        <dbReference type="EMBL" id="MFB9574298.1"/>
    </source>
</evidence>
<name>A0ABV5R8X7_9ACTN</name>
<protein>
    <submittedName>
        <fullName evidence="1">Uncharacterized protein</fullName>
    </submittedName>
</protein>
<proteinExistence type="predicted"/>
<comment type="caution">
    <text evidence="1">The sequence shown here is derived from an EMBL/GenBank/DDBJ whole genome shotgun (WGS) entry which is preliminary data.</text>
</comment>
<dbReference type="Proteomes" id="UP001589710">
    <property type="component" value="Unassembled WGS sequence"/>
</dbReference>
<evidence type="ECO:0000313" key="2">
    <source>
        <dbReference type="Proteomes" id="UP001589710"/>
    </source>
</evidence>
<dbReference type="EMBL" id="JBHMCG010000084">
    <property type="protein sequence ID" value="MFB9574298.1"/>
    <property type="molecule type" value="Genomic_DNA"/>
</dbReference>
<dbReference type="RefSeq" id="WP_345519033.1">
    <property type="nucleotide sequence ID" value="NZ_BAAAXD010000051.1"/>
</dbReference>